<evidence type="ECO:0000259" key="5">
    <source>
        <dbReference type="PROSITE" id="PS50145"/>
    </source>
</evidence>
<dbReference type="InterPro" id="IPR001293">
    <property type="entry name" value="Znf_TRAF"/>
</dbReference>
<evidence type="ECO:0000256" key="4">
    <source>
        <dbReference type="PROSITE-ProRule" id="PRU00207"/>
    </source>
</evidence>
<dbReference type="Gene3D" id="3.90.228.10">
    <property type="match status" value="1"/>
</dbReference>
<feature type="zinc finger region" description="TRAF-type" evidence="4">
    <location>
        <begin position="36"/>
        <end position="73"/>
    </location>
</feature>
<name>A0A815IH54_9BILA</name>
<dbReference type="PANTHER" id="PTHR36649:SF28">
    <property type="entry name" value="UBIQUITIN-LIKE DOMAIN-CONTAINING PROTEIN"/>
    <property type="match status" value="1"/>
</dbReference>
<keyword evidence="3 4" id="KW-0862">Zinc</keyword>
<keyword evidence="1 4" id="KW-0479">Metal-binding</keyword>
<comment type="caution">
    <text evidence="6">The sequence shown here is derived from an EMBL/GenBank/DDBJ whole genome shotgun (WGS) entry which is preliminary data.</text>
</comment>
<evidence type="ECO:0000256" key="3">
    <source>
        <dbReference type="ARBA" id="ARBA00022833"/>
    </source>
</evidence>
<dbReference type="Proteomes" id="UP000663864">
    <property type="component" value="Unassembled WGS sequence"/>
</dbReference>
<dbReference type="Pfam" id="PF02176">
    <property type="entry name" value="zf-TRAF"/>
    <property type="match status" value="1"/>
</dbReference>
<feature type="domain" description="TRAF-type" evidence="5">
    <location>
        <begin position="36"/>
        <end position="73"/>
    </location>
</feature>
<dbReference type="SUPFAM" id="SSF49599">
    <property type="entry name" value="TRAF domain-like"/>
    <property type="match status" value="1"/>
</dbReference>
<dbReference type="GO" id="GO:0008270">
    <property type="term" value="F:zinc ion binding"/>
    <property type="evidence" value="ECO:0007669"/>
    <property type="project" value="UniProtKB-KW"/>
</dbReference>
<sequence length="501" mass="57715">MITNCAPCPRCGKLVSVNNLSSISDTLNNMLRKLRIECTLCGQTELLRGNFDDHINQECPNVRVSCPAMNNKCPWIGQRNDLKNHISTCVFHQPPLVVAEIAAATKLSTKDLLSKQPISFEEKSYYEECKEYYHITGKPLISIAEEVFDNNIELKSSSLKIGIDEECNQFDLQSFLTQFCNKLHINIDDIVVKQIQVGSSILEAEIPDKLESNDKQLRLKMIYQSITDKLQEEFGKMKIFFLFMGPIKSLFKIQKYRTEIKLNPQYNRIYDRDYNYWEGPLHDGRDRGNKPYYCPIGWKRCSLYVTDKFYEKFKGWCICYHGTKFSNGLSILLSGLKPAGIKVYGDGIYATPSVNYASHPRYSEIMPIDSSHQKTFFKSGKYLQFILECRVHPNNIKQTDKETLSVKDGTTIDSNIKNEDIEWVIDDRNKTIVDFNDPDSSIICTGLLIRVTDNHPGLLPQSQWWFNSHLCDYKKCCALGIDLDSLEGQRQHENKCNIIYE</sequence>
<evidence type="ECO:0000313" key="6">
    <source>
        <dbReference type="EMBL" id="CAF1363641.1"/>
    </source>
</evidence>
<dbReference type="SUPFAM" id="SSF56399">
    <property type="entry name" value="ADP-ribosylation"/>
    <property type="match status" value="1"/>
</dbReference>
<dbReference type="PROSITE" id="PS50145">
    <property type="entry name" value="ZF_TRAF"/>
    <property type="match status" value="1"/>
</dbReference>
<dbReference type="EMBL" id="CAJNOT010003092">
    <property type="protein sequence ID" value="CAF1363641.1"/>
    <property type="molecule type" value="Genomic_DNA"/>
</dbReference>
<protein>
    <recommendedName>
        <fullName evidence="5">TRAF-type domain-containing protein</fullName>
    </recommendedName>
</protein>
<evidence type="ECO:0000256" key="2">
    <source>
        <dbReference type="ARBA" id="ARBA00022771"/>
    </source>
</evidence>
<dbReference type="Gene3D" id="3.30.40.10">
    <property type="entry name" value="Zinc/RING finger domain, C3HC4 (zinc finger)"/>
    <property type="match status" value="1"/>
</dbReference>
<reference evidence="6" key="1">
    <citation type="submission" date="2021-02" db="EMBL/GenBank/DDBJ databases">
        <authorList>
            <person name="Nowell W R."/>
        </authorList>
    </citation>
    <scope>NUCLEOTIDE SEQUENCE</scope>
</reference>
<dbReference type="InterPro" id="IPR013083">
    <property type="entry name" value="Znf_RING/FYVE/PHD"/>
</dbReference>
<proteinExistence type="predicted"/>
<evidence type="ECO:0000256" key="1">
    <source>
        <dbReference type="ARBA" id="ARBA00022723"/>
    </source>
</evidence>
<accession>A0A815IH54</accession>
<evidence type="ECO:0000313" key="7">
    <source>
        <dbReference type="Proteomes" id="UP000663864"/>
    </source>
</evidence>
<dbReference type="PANTHER" id="PTHR36649">
    <property type="entry name" value="UBIQUITIN-LIKE DOMAIN-CONTAINING PROTEIN"/>
    <property type="match status" value="1"/>
</dbReference>
<keyword evidence="2 4" id="KW-0863">Zinc-finger</keyword>
<gene>
    <name evidence="6" type="ORF">ZHD862_LOCUS31211</name>
</gene>
<dbReference type="AlphaFoldDB" id="A0A815IH54"/>
<organism evidence="6 7">
    <name type="scientific">Rotaria sordida</name>
    <dbReference type="NCBI Taxonomy" id="392033"/>
    <lineage>
        <taxon>Eukaryota</taxon>
        <taxon>Metazoa</taxon>
        <taxon>Spiralia</taxon>
        <taxon>Gnathifera</taxon>
        <taxon>Rotifera</taxon>
        <taxon>Eurotatoria</taxon>
        <taxon>Bdelloidea</taxon>
        <taxon>Philodinida</taxon>
        <taxon>Philodinidae</taxon>
        <taxon>Rotaria</taxon>
    </lineage>
</organism>